<feature type="coiled-coil region" evidence="1">
    <location>
        <begin position="274"/>
        <end position="318"/>
    </location>
</feature>
<protein>
    <submittedName>
        <fullName evidence="2">Uncharacterized protein</fullName>
    </submittedName>
</protein>
<name>A0ABM6TYB1_FUSMR</name>
<organism evidence="2 3">
    <name type="scientific">Fusobacterium mortiferum ATCC 9817</name>
    <dbReference type="NCBI Taxonomy" id="469616"/>
    <lineage>
        <taxon>Bacteria</taxon>
        <taxon>Fusobacteriati</taxon>
        <taxon>Fusobacteriota</taxon>
        <taxon>Fusobacteriia</taxon>
        <taxon>Fusobacteriales</taxon>
        <taxon>Fusobacteriaceae</taxon>
        <taxon>Fusobacterium</taxon>
    </lineage>
</organism>
<reference evidence="3" key="1">
    <citation type="journal article" date="2018" name="MSphere">
        <title>Fusobacterium Genomics Using MinION and Illumina Sequencing Enables Genome Completion and Correction.</title>
        <authorList>
            <person name="Todd S.M."/>
            <person name="Settlage R.E."/>
            <person name="Lahmers K.K."/>
            <person name="Slade D.J."/>
        </authorList>
    </citation>
    <scope>NUCLEOTIDE SEQUENCE [LARGE SCALE GENOMIC DNA]</scope>
    <source>
        <strain evidence="3">ATCC 9817</strain>
    </source>
</reference>
<evidence type="ECO:0000313" key="2">
    <source>
        <dbReference type="EMBL" id="AVQ19405.1"/>
    </source>
</evidence>
<evidence type="ECO:0000313" key="3">
    <source>
        <dbReference type="Proteomes" id="UP000240258"/>
    </source>
</evidence>
<keyword evidence="1" id="KW-0175">Coiled coil</keyword>
<dbReference type="EMBL" id="CP028102">
    <property type="protein sequence ID" value="AVQ19405.1"/>
    <property type="molecule type" value="Genomic_DNA"/>
</dbReference>
<keyword evidence="3" id="KW-1185">Reference proteome</keyword>
<evidence type="ECO:0000256" key="1">
    <source>
        <dbReference type="SAM" id="Coils"/>
    </source>
</evidence>
<sequence>MIKVFTKEKISKVIITHLFTREEINQYFDGNVFIDHPELNPQDYIVLDENNDFTHPTYDEELQAIREMTYEETKLLEVEPLIDGEYIEDGKLITVEYDEKLGYLKKAWNKEIHVWYEGATEDELKTEYFRLINLYKATVFPGPYKWTDKLGEVHYQHSRPDKDVGLLETTISYLERHPEDIMLWQFSDEDEYPLTLEEAHSLQDAGVIYTDALFEVERQLKAETPNVKLTLEEFKEKFDTIYSTYIMEKAKKHSDYMNKVKSLENTIEVQKVEIEKRDVRIVDLENQNKEMETLKKSLEEKDKKIEEILQKIGSLEKQDEIKATNENIQL</sequence>
<dbReference type="GeneID" id="62763863"/>
<gene>
    <name evidence="2" type="ORF">C4N19_09995</name>
</gene>
<dbReference type="Proteomes" id="UP000240258">
    <property type="component" value="Chromosome"/>
</dbReference>
<proteinExistence type="predicted"/>
<dbReference type="RefSeq" id="WP_005885326.1">
    <property type="nucleotide sequence ID" value="NZ_CP028102.1"/>
</dbReference>
<accession>A0ABM6TYB1</accession>